<reference evidence="1 2" key="2">
    <citation type="submission" date="2018-11" db="EMBL/GenBank/DDBJ databases">
        <authorList>
            <consortium name="Pathogen Informatics"/>
        </authorList>
    </citation>
    <scope>NUCLEOTIDE SEQUENCE [LARGE SCALE GENOMIC DNA]</scope>
</reference>
<dbReference type="EMBL" id="UYRT01093884">
    <property type="protein sequence ID" value="VDN39235.1"/>
    <property type="molecule type" value="Genomic_DNA"/>
</dbReference>
<evidence type="ECO:0000313" key="1">
    <source>
        <dbReference type="EMBL" id="VDN39235.1"/>
    </source>
</evidence>
<dbReference type="AlphaFoldDB" id="A0A183ELW3"/>
<organism evidence="3">
    <name type="scientific">Gongylonema pulchrum</name>
    <dbReference type="NCBI Taxonomy" id="637853"/>
    <lineage>
        <taxon>Eukaryota</taxon>
        <taxon>Metazoa</taxon>
        <taxon>Ecdysozoa</taxon>
        <taxon>Nematoda</taxon>
        <taxon>Chromadorea</taxon>
        <taxon>Rhabditida</taxon>
        <taxon>Spirurina</taxon>
        <taxon>Spiruromorpha</taxon>
        <taxon>Spiruroidea</taxon>
        <taxon>Gongylonematidae</taxon>
        <taxon>Gongylonema</taxon>
    </lineage>
</organism>
<reference evidence="3" key="1">
    <citation type="submission" date="2016-06" db="UniProtKB">
        <authorList>
            <consortium name="WormBaseParasite"/>
        </authorList>
    </citation>
    <scope>IDENTIFICATION</scope>
</reference>
<dbReference type="WBParaSite" id="GPUH_0002198101-mRNA-1">
    <property type="protein sequence ID" value="GPUH_0002198101-mRNA-1"/>
    <property type="gene ID" value="GPUH_0002198101"/>
</dbReference>
<dbReference type="OrthoDB" id="10249535at2759"/>
<sequence>MDKQTNQLEVITPEQAAKHVGMPLHTIAFSEFVDVQEVNWERFSSKLKTFDSNLTMKEDGIEMFDGEITVTAVAGNEKKVEVTWDEPRERWSVLVKNALREEFDL</sequence>
<proteinExistence type="predicted"/>
<dbReference type="Proteomes" id="UP000271098">
    <property type="component" value="Unassembled WGS sequence"/>
</dbReference>
<evidence type="ECO:0000313" key="3">
    <source>
        <dbReference type="WBParaSite" id="GPUH_0002198101-mRNA-1"/>
    </source>
</evidence>
<accession>A0A183ELW3</accession>
<protein>
    <submittedName>
        <fullName evidence="3">Prophage protein</fullName>
    </submittedName>
</protein>
<name>A0A183ELW3_9BILA</name>
<keyword evidence="2" id="KW-1185">Reference proteome</keyword>
<evidence type="ECO:0000313" key="2">
    <source>
        <dbReference type="Proteomes" id="UP000271098"/>
    </source>
</evidence>
<gene>
    <name evidence="1" type="ORF">GPUH_LOCUS21954</name>
</gene>